<evidence type="ECO:0000313" key="3">
    <source>
        <dbReference type="Proteomes" id="UP000055045"/>
    </source>
</evidence>
<name>A0A101MLN2_PENFR</name>
<feature type="region of interest" description="Disordered" evidence="1">
    <location>
        <begin position="1"/>
        <end position="41"/>
    </location>
</feature>
<feature type="compositionally biased region" description="Acidic residues" evidence="1">
    <location>
        <begin position="218"/>
        <end position="232"/>
    </location>
</feature>
<organism evidence="2 3">
    <name type="scientific">Penicillium freii</name>
    <dbReference type="NCBI Taxonomy" id="48697"/>
    <lineage>
        <taxon>Eukaryota</taxon>
        <taxon>Fungi</taxon>
        <taxon>Dikarya</taxon>
        <taxon>Ascomycota</taxon>
        <taxon>Pezizomycotina</taxon>
        <taxon>Eurotiomycetes</taxon>
        <taxon>Eurotiomycetidae</taxon>
        <taxon>Eurotiales</taxon>
        <taxon>Aspergillaceae</taxon>
        <taxon>Penicillium</taxon>
    </lineage>
</organism>
<gene>
    <name evidence="2" type="ORF">ACN42_g4274</name>
</gene>
<feature type="region of interest" description="Disordered" evidence="1">
    <location>
        <begin position="218"/>
        <end position="265"/>
    </location>
</feature>
<dbReference type="PANTHER" id="PTHR21148">
    <property type="entry name" value="THIOREDOXIN DOMAIN-CONTAINING PROTEIN 9"/>
    <property type="match status" value="1"/>
</dbReference>
<protein>
    <recommendedName>
        <fullName evidence="4">Thioredoxin domain-containing protein</fullName>
    </recommendedName>
</protein>
<dbReference type="Proteomes" id="UP000055045">
    <property type="component" value="Unassembled WGS sequence"/>
</dbReference>
<proteinExistence type="predicted"/>
<keyword evidence="3" id="KW-1185">Reference proteome</keyword>
<reference evidence="2 3" key="1">
    <citation type="submission" date="2015-10" db="EMBL/GenBank/DDBJ databases">
        <title>Genome sequencing of Penicillium freii.</title>
        <authorList>
            <person name="Nguyen H.D."/>
            <person name="Visagie C.M."/>
            <person name="Seifert K.A."/>
        </authorList>
    </citation>
    <scope>NUCLEOTIDE SEQUENCE [LARGE SCALE GENOMIC DNA]</scope>
    <source>
        <strain evidence="2 3">DAOM 242723</strain>
    </source>
</reference>
<dbReference type="STRING" id="48697.A0A101MLN2"/>
<dbReference type="SUPFAM" id="SSF52833">
    <property type="entry name" value="Thioredoxin-like"/>
    <property type="match status" value="1"/>
</dbReference>
<dbReference type="EMBL" id="LLXE01000090">
    <property type="protein sequence ID" value="KUM62833.1"/>
    <property type="molecule type" value="Genomic_DNA"/>
</dbReference>
<dbReference type="InterPro" id="IPR036249">
    <property type="entry name" value="Thioredoxin-like_sf"/>
</dbReference>
<evidence type="ECO:0000256" key="1">
    <source>
        <dbReference type="SAM" id="MobiDB-lite"/>
    </source>
</evidence>
<evidence type="ECO:0000313" key="2">
    <source>
        <dbReference type="EMBL" id="KUM62833.1"/>
    </source>
</evidence>
<evidence type="ECO:0008006" key="4">
    <source>
        <dbReference type="Google" id="ProtNLM"/>
    </source>
</evidence>
<dbReference type="AlphaFoldDB" id="A0A101MLN2"/>
<comment type="caution">
    <text evidence="2">The sequence shown here is derived from an EMBL/GenBank/DDBJ whole genome shotgun (WGS) entry which is preliminary data.</text>
</comment>
<accession>A0A101MLN2</accession>
<sequence>MYYWTKGNGTTHLKPTEKNKNKPTSKPPTTPRTSPEMPDSDDEALFAALENEDDTLYRDQRIHQLNAELAATKNNHSARATSGTTGLLQNEVYPTLSSDQSVLDFTTRTSRCLVHFAHPDFARCAVMDMRLGELASVHHEVSFARVDVRNTPFIAHKLGIKVLPCVIGFKDGVGLDRVVGFEGLDARGFDGVEGFDVKVLEKRLVFKGILLAVKIGGGDEDDDVREEEDSDDGTGGRGFGRKKRGIRDSNPNVRNRGDDDDDDWD</sequence>
<dbReference type="Gene3D" id="3.40.30.10">
    <property type="entry name" value="Glutaredoxin"/>
    <property type="match status" value="1"/>
</dbReference>